<dbReference type="SUPFAM" id="SSF49899">
    <property type="entry name" value="Concanavalin A-like lectins/glucanases"/>
    <property type="match status" value="1"/>
</dbReference>
<proteinExistence type="predicted"/>
<reference evidence="1 2" key="1">
    <citation type="submission" date="2016-09" db="EMBL/GenBank/DDBJ databases">
        <title>Draft genome sequence of the soil isolate, Lysinibacillus fusiformis M5, a potential hypoxanthine producer.</title>
        <authorList>
            <person name="Gallegos-Monterrosa R."/>
            <person name="Maroti G."/>
            <person name="Balint B."/>
            <person name="Kovacs A.T."/>
        </authorList>
    </citation>
    <scope>NUCLEOTIDE SEQUENCE [LARGE SCALE GENOMIC DNA]</scope>
    <source>
        <strain evidence="1 2">M5</strain>
    </source>
</reference>
<evidence type="ECO:0000313" key="1">
    <source>
        <dbReference type="EMBL" id="ODV53317.1"/>
    </source>
</evidence>
<accession>A0A1E4QYN7</accession>
<name>A0A1E4QYN7_9BACI</name>
<dbReference type="InterPro" id="IPR013320">
    <property type="entry name" value="ConA-like_dom_sf"/>
</dbReference>
<evidence type="ECO:0008006" key="3">
    <source>
        <dbReference type="Google" id="ProtNLM"/>
    </source>
</evidence>
<gene>
    <name evidence="1" type="ORF">BG258_23740</name>
</gene>
<sequence>MPTSKYIDTASFYWKLDEESGTIIIDSTANKADGYTTGSPAIVDGQWGKARSIKSTTDRIQKRNAVVSNANITIMGWYKINPTTRGTAVYQNYVGGLTSMSANGMALGISTDGYYSLNHYGTTGHTNSKTNVPVVNDWAHLAFTKEGTSYKLFINGVLKLTLTAGHNIGTTFSTSYENASTAFGVVDFLVDEIILWEQTLTDDQVYEIYSGYVISNKHLIKVGSIIKAYINEEWISVGGEPVTPAMFEVLRASNLNFTERMEKDLSAYPMVNVDHLFVNEPGRFFRQSIDLKNTNYITGVKVSHK</sequence>
<protein>
    <recommendedName>
        <fullName evidence="3">Concanavalin A-like lectin/glucanases superfamily protein</fullName>
    </recommendedName>
</protein>
<dbReference type="EMBL" id="MECQ01000008">
    <property type="protein sequence ID" value="ODV53317.1"/>
    <property type="molecule type" value="Genomic_DNA"/>
</dbReference>
<dbReference type="OrthoDB" id="9801455at2"/>
<evidence type="ECO:0000313" key="2">
    <source>
        <dbReference type="Proteomes" id="UP000094784"/>
    </source>
</evidence>
<dbReference type="Pfam" id="PF13385">
    <property type="entry name" value="Laminin_G_3"/>
    <property type="match status" value="1"/>
</dbReference>
<comment type="caution">
    <text evidence="1">The sequence shown here is derived from an EMBL/GenBank/DDBJ whole genome shotgun (WGS) entry which is preliminary data.</text>
</comment>
<dbReference type="Gene3D" id="2.60.120.200">
    <property type="match status" value="1"/>
</dbReference>
<organism evidence="1 2">
    <name type="scientific">Lysinibacillus fusiformis</name>
    <dbReference type="NCBI Taxonomy" id="28031"/>
    <lineage>
        <taxon>Bacteria</taxon>
        <taxon>Bacillati</taxon>
        <taxon>Bacillota</taxon>
        <taxon>Bacilli</taxon>
        <taxon>Bacillales</taxon>
        <taxon>Bacillaceae</taxon>
        <taxon>Lysinibacillus</taxon>
    </lineage>
</organism>
<dbReference type="Proteomes" id="UP000094784">
    <property type="component" value="Unassembled WGS sequence"/>
</dbReference>
<dbReference type="AlphaFoldDB" id="A0A1E4QYN7"/>
<dbReference type="RefSeq" id="WP_069483558.1">
    <property type="nucleotide sequence ID" value="NZ_KV766183.1"/>
</dbReference>